<keyword evidence="2" id="KW-0472">Membrane</keyword>
<reference evidence="3 4" key="1">
    <citation type="submission" date="2018-10" db="EMBL/GenBank/DDBJ databases">
        <title>Isolation, diversity and antifungal activity of actinobacteria from wheat.</title>
        <authorList>
            <person name="Han C."/>
        </authorList>
    </citation>
    <scope>NUCLEOTIDE SEQUENCE [LARGE SCALE GENOMIC DNA]</scope>
    <source>
        <strain evidence="3 4">NEAU-YY642</strain>
    </source>
</reference>
<evidence type="ECO:0000313" key="3">
    <source>
        <dbReference type="EMBL" id="RMI44272.1"/>
    </source>
</evidence>
<dbReference type="RefSeq" id="WP_122182673.1">
    <property type="nucleotide sequence ID" value="NZ_RFFJ01000017.1"/>
</dbReference>
<evidence type="ECO:0000256" key="1">
    <source>
        <dbReference type="SAM" id="MobiDB-lite"/>
    </source>
</evidence>
<feature type="region of interest" description="Disordered" evidence="1">
    <location>
        <begin position="1"/>
        <end position="35"/>
    </location>
</feature>
<feature type="transmembrane region" description="Helical" evidence="2">
    <location>
        <begin position="45"/>
        <end position="76"/>
    </location>
</feature>
<organism evidence="3 4">
    <name type="scientific">Streptomyces triticirhizae</name>
    <dbReference type="NCBI Taxonomy" id="2483353"/>
    <lineage>
        <taxon>Bacteria</taxon>
        <taxon>Bacillati</taxon>
        <taxon>Actinomycetota</taxon>
        <taxon>Actinomycetes</taxon>
        <taxon>Kitasatosporales</taxon>
        <taxon>Streptomycetaceae</taxon>
        <taxon>Streptomyces</taxon>
    </lineage>
</organism>
<evidence type="ECO:0000313" key="4">
    <source>
        <dbReference type="Proteomes" id="UP000278673"/>
    </source>
</evidence>
<dbReference type="Proteomes" id="UP000278673">
    <property type="component" value="Unassembled WGS sequence"/>
</dbReference>
<keyword evidence="2" id="KW-1133">Transmembrane helix</keyword>
<comment type="caution">
    <text evidence="3">The sequence shown here is derived from an EMBL/GenBank/DDBJ whole genome shotgun (WGS) entry which is preliminary data.</text>
</comment>
<sequence>MRSPDRVPPEVPDSPTPPPAHTHTSAEPPPVRRSFPSVSIDQKTVVALVVGGVVLTALLAAVAVTAISVAVAAVVLRSMLRDHHRR</sequence>
<evidence type="ECO:0000256" key="2">
    <source>
        <dbReference type="SAM" id="Phobius"/>
    </source>
</evidence>
<gene>
    <name evidence="3" type="ORF">EBN88_05540</name>
</gene>
<feature type="compositionally biased region" description="Low complexity" evidence="1">
    <location>
        <begin position="21"/>
        <end position="35"/>
    </location>
</feature>
<proteinExistence type="predicted"/>
<keyword evidence="2" id="KW-0812">Transmembrane</keyword>
<accession>A0A3M2M491</accession>
<protein>
    <submittedName>
        <fullName evidence="3">SpdD protein</fullName>
    </submittedName>
</protein>
<feature type="compositionally biased region" description="Pro residues" evidence="1">
    <location>
        <begin position="9"/>
        <end position="20"/>
    </location>
</feature>
<keyword evidence="4" id="KW-1185">Reference proteome</keyword>
<dbReference type="EMBL" id="RFFJ01000017">
    <property type="protein sequence ID" value="RMI44272.1"/>
    <property type="molecule type" value="Genomic_DNA"/>
</dbReference>
<name>A0A3M2M491_9ACTN</name>
<dbReference type="AlphaFoldDB" id="A0A3M2M491"/>